<dbReference type="Gene3D" id="3.40.1360.10">
    <property type="match status" value="1"/>
</dbReference>
<comment type="domain">
    <text evidence="12">Contains an N-terminal zinc-binding domain, a central core domain that contains the primase activity, and a C-terminal DnaB-binding domain.</text>
</comment>
<dbReference type="Pfam" id="PF08275">
    <property type="entry name" value="DNAG_N"/>
    <property type="match status" value="1"/>
</dbReference>
<evidence type="ECO:0000256" key="1">
    <source>
        <dbReference type="ARBA" id="ARBA00022478"/>
    </source>
</evidence>
<dbReference type="GO" id="GO:0003899">
    <property type="term" value="F:DNA-directed RNA polymerase activity"/>
    <property type="evidence" value="ECO:0007669"/>
    <property type="project" value="UniProtKB-UniRule"/>
</dbReference>
<keyword evidence="11 12" id="KW-0804">Transcription</keyword>
<dbReference type="InterPro" id="IPR050219">
    <property type="entry name" value="DnaG_primase"/>
</dbReference>
<sequence length="555" mass="64219">MSLISDDMINQIKENSDIVDIIGEYVDLKKAGSSYKGLCPFHNEKTPSFTVDKKKQLFHCFGCGAGGDVVSFIMQKEGLSYPESLKYLAHKAGINIVFTENPEVNQKKVRLYEINKEIMMYFYKNLLTTKAPQDYLLKRGLRSNIVNTFMLGYAKDSWDDLLSFAKSKNINEDDLFELGLIAKSKNGKFYDKYRNRIIFPIIDTYGRIIGFGGRSIDNTMPKYLNSPESDVFKKRFNLYGLNIFKKQSKRDLILVEGYMDVIALNNNGIDLAVASLGTALTVEQAKLAKRYADNIYICYDSDSAGIKATKRAIEIFKEAEIGVSIIQLGEGLDPDEYVKKYGKEAFENKINEAVDEYNYTYEQILDGYSQASENEKLEKLNQFIGFLASINQDLTREIFINKVSNLFDIDKQTLKGAISKYNNKHHKEKIYKDNFPEPNIVVEEKKTDINAHELEILRLIFNQQEDYKENSDYFDKYLTSPKAKNFRDFLINKEVDKFNKADSDYRYMLDYVMDDNNPILVSELKDKINLYERIQKRNNLRRSPINSKGRDDEQR</sequence>
<evidence type="ECO:0000313" key="16">
    <source>
        <dbReference type="EMBL" id="EEI85234.1"/>
    </source>
</evidence>
<evidence type="ECO:0000256" key="12">
    <source>
        <dbReference type="HAMAP-Rule" id="MF_00974"/>
    </source>
</evidence>
<gene>
    <name evidence="12 16" type="primary">dnaG</name>
    <name evidence="16" type="ORF">HMPREF0072_2152</name>
</gene>
<proteinExistence type="inferred from homology"/>
<dbReference type="EC" id="2.7.7.101" evidence="12"/>
<keyword evidence="2 12" id="KW-0639">Primosome</keyword>
<dbReference type="EMBL" id="ABYO01000283">
    <property type="protein sequence ID" value="EEI85234.1"/>
    <property type="molecule type" value="Genomic_DNA"/>
</dbReference>
<dbReference type="GO" id="GO:0006269">
    <property type="term" value="P:DNA replication, synthesis of primer"/>
    <property type="evidence" value="ECO:0007669"/>
    <property type="project" value="UniProtKB-UniRule"/>
</dbReference>
<dbReference type="GO" id="GO:0000428">
    <property type="term" value="C:DNA-directed RNA polymerase complex"/>
    <property type="evidence" value="ECO:0007669"/>
    <property type="project" value="UniProtKB-KW"/>
</dbReference>
<dbReference type="Gene3D" id="3.90.980.10">
    <property type="entry name" value="DNA primase, catalytic core, N-terminal domain"/>
    <property type="match status" value="1"/>
</dbReference>
<evidence type="ECO:0000256" key="14">
    <source>
        <dbReference type="PIRSR" id="PIRSR002811-1"/>
    </source>
</evidence>
<accession>C2BII2</accession>
<evidence type="ECO:0000256" key="7">
    <source>
        <dbReference type="ARBA" id="ARBA00022771"/>
    </source>
</evidence>
<reference evidence="16 17" key="1">
    <citation type="submission" date="2008-10" db="EMBL/GenBank/DDBJ databases">
        <authorList>
            <person name="Qin X."/>
            <person name="Bachman B."/>
            <person name="Battles P."/>
            <person name="Bell A."/>
            <person name="Bess C."/>
            <person name="Bickham C."/>
            <person name="Chaboub L."/>
            <person name="Chen D."/>
            <person name="Coyle M."/>
            <person name="Deiros D.R."/>
            <person name="Dinh H."/>
            <person name="Forbes L."/>
            <person name="Fowler G."/>
            <person name="Francisco L."/>
            <person name="Fu Q."/>
            <person name="Gubbala S."/>
            <person name="Hale W."/>
            <person name="Han Y."/>
            <person name="Hemphill L."/>
            <person name="Highlander S.K."/>
            <person name="Hirani K."/>
            <person name="Hogues M."/>
            <person name="Jackson L."/>
            <person name="Jakkamsetti A."/>
            <person name="Javaid M."/>
            <person name="Jiang H."/>
            <person name="Korchina V."/>
            <person name="Kovar C."/>
            <person name="Lara F."/>
            <person name="Lee S."/>
            <person name="Mata R."/>
            <person name="Mathew T."/>
            <person name="Moen C."/>
            <person name="Morales K."/>
            <person name="Munidasa M."/>
            <person name="Nazareth L."/>
            <person name="Ngo R."/>
            <person name="Nguyen L."/>
            <person name="Okwuonu G."/>
            <person name="Ongeri F."/>
            <person name="Patil S."/>
            <person name="Petrosino J."/>
            <person name="Pham C."/>
            <person name="Pham P."/>
            <person name="Pu L.-L."/>
            <person name="Puazo M."/>
            <person name="Raj R."/>
            <person name="Reid J."/>
            <person name="Rouhana J."/>
            <person name="Saada N."/>
            <person name="Shang Y."/>
            <person name="Simmons D."/>
            <person name="Thornton R."/>
            <person name="Warren J."/>
            <person name="Weissenberger G."/>
            <person name="Zhang J."/>
            <person name="Zhang L."/>
            <person name="Zhou C."/>
            <person name="Zhu D."/>
            <person name="Muzny D."/>
            <person name="Worley K."/>
            <person name="Gibbs R."/>
        </authorList>
    </citation>
    <scope>NUCLEOTIDE SEQUENCE [LARGE SCALE GENOMIC DNA]</scope>
    <source>
        <strain evidence="16 17">ATCC 51172</strain>
    </source>
</reference>
<comment type="cofactor">
    <cofactor evidence="12 13 14">
        <name>Zn(2+)</name>
        <dbReference type="ChEBI" id="CHEBI:29105"/>
    </cofactor>
    <text evidence="12 13 14">Binds 1 zinc ion per monomer.</text>
</comment>
<dbReference type="Proteomes" id="UP000005984">
    <property type="component" value="Unassembled WGS sequence"/>
</dbReference>
<dbReference type="PANTHER" id="PTHR30313">
    <property type="entry name" value="DNA PRIMASE"/>
    <property type="match status" value="1"/>
</dbReference>
<keyword evidence="1 12" id="KW-0240">DNA-directed RNA polymerase</keyword>
<dbReference type="SMART" id="SM00493">
    <property type="entry name" value="TOPRIM"/>
    <property type="match status" value="1"/>
</dbReference>
<comment type="similarity">
    <text evidence="12 13">Belongs to the DnaG primase family.</text>
</comment>
<dbReference type="RefSeq" id="WP_004828840.1">
    <property type="nucleotide sequence ID" value="NZ_GG666047.1"/>
</dbReference>
<evidence type="ECO:0000256" key="11">
    <source>
        <dbReference type="ARBA" id="ARBA00023163"/>
    </source>
</evidence>
<comment type="caution">
    <text evidence="16">The sequence shown here is derived from an EMBL/GenBank/DDBJ whole genome shotgun (WGS) entry which is preliminary data.</text>
</comment>
<dbReference type="GO" id="GO:0008270">
    <property type="term" value="F:zinc ion binding"/>
    <property type="evidence" value="ECO:0007669"/>
    <property type="project" value="UniProtKB-UniRule"/>
</dbReference>
<dbReference type="FunFam" id="3.40.1360.10:FF:000002">
    <property type="entry name" value="DNA primase"/>
    <property type="match status" value="1"/>
</dbReference>
<keyword evidence="9" id="KW-0460">Magnesium</keyword>
<evidence type="ECO:0000313" key="17">
    <source>
        <dbReference type="Proteomes" id="UP000005984"/>
    </source>
</evidence>
<dbReference type="FunFam" id="3.90.580.10:FF:000001">
    <property type="entry name" value="DNA primase"/>
    <property type="match status" value="1"/>
</dbReference>
<dbReference type="HAMAP" id="MF_00974">
    <property type="entry name" value="DNA_primase_DnaG"/>
    <property type="match status" value="1"/>
</dbReference>
<keyword evidence="8 12" id="KW-0862">Zinc</keyword>
<feature type="domain" description="Toprim" evidence="15">
    <location>
        <begin position="250"/>
        <end position="331"/>
    </location>
</feature>
<comment type="subunit">
    <text evidence="12">Monomer. Interacts with DnaB.</text>
</comment>
<dbReference type="PIRSF" id="PIRSF002811">
    <property type="entry name" value="DnaG"/>
    <property type="match status" value="1"/>
</dbReference>
<evidence type="ECO:0000256" key="8">
    <source>
        <dbReference type="ARBA" id="ARBA00022833"/>
    </source>
</evidence>
<dbReference type="HOGENOM" id="CLU_013501_3_2_9"/>
<dbReference type="InterPro" id="IPR006171">
    <property type="entry name" value="TOPRIM_dom"/>
</dbReference>
<evidence type="ECO:0000256" key="5">
    <source>
        <dbReference type="ARBA" id="ARBA00022705"/>
    </source>
</evidence>
<dbReference type="CDD" id="cd03364">
    <property type="entry name" value="TOPRIM_DnaG_primases"/>
    <property type="match status" value="1"/>
</dbReference>
<keyword evidence="6 12" id="KW-0479">Metal-binding</keyword>
<dbReference type="AlphaFoldDB" id="C2BII2"/>
<evidence type="ECO:0000256" key="13">
    <source>
        <dbReference type="PIRNR" id="PIRNR002811"/>
    </source>
</evidence>
<protein>
    <recommendedName>
        <fullName evidence="12 13">DNA primase</fullName>
        <ecNumber evidence="12">2.7.7.101</ecNumber>
    </recommendedName>
</protein>
<evidence type="ECO:0000259" key="15">
    <source>
        <dbReference type="PROSITE" id="PS50880"/>
    </source>
</evidence>
<dbReference type="GO" id="GO:0005737">
    <property type="term" value="C:cytoplasm"/>
    <property type="evidence" value="ECO:0007669"/>
    <property type="project" value="TreeGrafter"/>
</dbReference>
<evidence type="ECO:0000256" key="3">
    <source>
        <dbReference type="ARBA" id="ARBA00022679"/>
    </source>
</evidence>
<organism evidence="16 17">
    <name type="scientific">Anaerococcus lactolyticus ATCC 51172</name>
    <dbReference type="NCBI Taxonomy" id="525254"/>
    <lineage>
        <taxon>Bacteria</taxon>
        <taxon>Bacillati</taxon>
        <taxon>Bacillota</taxon>
        <taxon>Tissierellia</taxon>
        <taxon>Tissierellales</taxon>
        <taxon>Peptoniphilaceae</taxon>
        <taxon>Anaerococcus</taxon>
    </lineage>
</organism>
<dbReference type="InterPro" id="IPR002694">
    <property type="entry name" value="Znf_CHC2"/>
</dbReference>
<dbReference type="PROSITE" id="PS50880">
    <property type="entry name" value="TOPRIM"/>
    <property type="match status" value="1"/>
</dbReference>
<evidence type="ECO:0000256" key="4">
    <source>
        <dbReference type="ARBA" id="ARBA00022695"/>
    </source>
</evidence>
<dbReference type="STRING" id="525254.HMPREF0072_2152"/>
<keyword evidence="10 12" id="KW-0238">DNA-binding</keyword>
<dbReference type="InterPro" id="IPR034151">
    <property type="entry name" value="TOPRIM_DnaG_bac"/>
</dbReference>
<keyword evidence="3 12" id="KW-0808">Transferase</keyword>
<keyword evidence="7 12" id="KW-0863">Zinc-finger</keyword>
<feature type="zinc finger region" description="CHC2-type" evidence="12 14">
    <location>
        <begin position="39"/>
        <end position="63"/>
    </location>
</feature>
<comment type="function">
    <text evidence="12 13">RNA polymerase that catalyzes the synthesis of short RNA molecules used as primers for DNA polymerase during DNA replication.</text>
</comment>
<dbReference type="InterPro" id="IPR036977">
    <property type="entry name" value="DNA_primase_Znf_CHC2"/>
</dbReference>
<dbReference type="InterPro" id="IPR037068">
    <property type="entry name" value="DNA_primase_core_N_sf"/>
</dbReference>
<dbReference type="InterPro" id="IPR030846">
    <property type="entry name" value="DnaG_bac"/>
</dbReference>
<dbReference type="Pfam" id="PF13155">
    <property type="entry name" value="Toprim_2"/>
    <property type="match status" value="1"/>
</dbReference>
<dbReference type="SMART" id="SM00400">
    <property type="entry name" value="ZnF_CHCC"/>
    <property type="match status" value="1"/>
</dbReference>
<dbReference type="InterPro" id="IPR006295">
    <property type="entry name" value="DNA_primase_DnaG"/>
</dbReference>
<dbReference type="Pfam" id="PF01807">
    <property type="entry name" value="Zn_ribbon_DnaG"/>
    <property type="match status" value="1"/>
</dbReference>
<evidence type="ECO:0000256" key="9">
    <source>
        <dbReference type="ARBA" id="ARBA00022842"/>
    </source>
</evidence>
<evidence type="ECO:0000256" key="6">
    <source>
        <dbReference type="ARBA" id="ARBA00022723"/>
    </source>
</evidence>
<dbReference type="Gene3D" id="3.90.580.10">
    <property type="entry name" value="Zinc finger, CHC2-type domain"/>
    <property type="match status" value="1"/>
</dbReference>
<dbReference type="PANTHER" id="PTHR30313:SF2">
    <property type="entry name" value="DNA PRIMASE"/>
    <property type="match status" value="1"/>
</dbReference>
<name>C2BII2_9FIRM</name>
<comment type="catalytic activity">
    <reaction evidence="12">
        <text>ssDNA + n NTP = ssDNA/pppN(pN)n-1 hybrid + (n-1) diphosphate.</text>
        <dbReference type="EC" id="2.7.7.101"/>
    </reaction>
</comment>
<dbReference type="SUPFAM" id="SSF57783">
    <property type="entry name" value="Zinc beta-ribbon"/>
    <property type="match status" value="1"/>
</dbReference>
<dbReference type="SUPFAM" id="SSF56731">
    <property type="entry name" value="DNA primase core"/>
    <property type="match status" value="1"/>
</dbReference>
<dbReference type="eggNOG" id="COG0358">
    <property type="taxonomic scope" value="Bacteria"/>
</dbReference>
<dbReference type="InterPro" id="IPR013264">
    <property type="entry name" value="DNAG_N"/>
</dbReference>
<dbReference type="GO" id="GO:1990077">
    <property type="term" value="C:primosome complex"/>
    <property type="evidence" value="ECO:0007669"/>
    <property type="project" value="UniProtKB-KW"/>
</dbReference>
<dbReference type="NCBIfam" id="TIGR01391">
    <property type="entry name" value="dnaG"/>
    <property type="match status" value="1"/>
</dbReference>
<evidence type="ECO:0000256" key="2">
    <source>
        <dbReference type="ARBA" id="ARBA00022515"/>
    </source>
</evidence>
<keyword evidence="4 12" id="KW-0548">Nucleotidyltransferase</keyword>
<keyword evidence="5 12" id="KW-0235">DNA replication</keyword>
<keyword evidence="17" id="KW-1185">Reference proteome</keyword>
<dbReference type="GO" id="GO:0003677">
    <property type="term" value="F:DNA binding"/>
    <property type="evidence" value="ECO:0007669"/>
    <property type="project" value="UniProtKB-KW"/>
</dbReference>
<evidence type="ECO:0000256" key="10">
    <source>
        <dbReference type="ARBA" id="ARBA00023125"/>
    </source>
</evidence>